<accession>A0AAJ0PEN1</accession>
<dbReference type="Pfam" id="PF00271">
    <property type="entry name" value="Helicase_C"/>
    <property type="match status" value="1"/>
</dbReference>
<dbReference type="GO" id="GO:0031297">
    <property type="term" value="P:replication fork processing"/>
    <property type="evidence" value="ECO:0007669"/>
    <property type="project" value="TreeGrafter"/>
</dbReference>
<dbReference type="InterPro" id="IPR000330">
    <property type="entry name" value="SNF2_N"/>
</dbReference>
<dbReference type="AlphaFoldDB" id="A0AAJ0PEN1"/>
<keyword evidence="2 5" id="KW-0547">Nucleotide-binding</keyword>
<dbReference type="RefSeq" id="WP_058639058.1">
    <property type="nucleotide sequence ID" value="NZ_LDSN01000036.1"/>
</dbReference>
<reference evidence="5 6" key="1">
    <citation type="journal article" date="2016" name="Front. Microbiol.">
        <title>Genomic Resource of Rice Seed Associated Bacteria.</title>
        <authorList>
            <person name="Midha S."/>
            <person name="Bansal K."/>
            <person name="Sharma S."/>
            <person name="Kumar N."/>
            <person name="Patil P.P."/>
            <person name="Chaudhry V."/>
            <person name="Patil P.B."/>
        </authorList>
    </citation>
    <scope>NUCLEOTIDE SEQUENCE [LARGE SCALE GENOMIC DNA]</scope>
    <source>
        <strain evidence="5 6">NS96</strain>
    </source>
</reference>
<dbReference type="GO" id="GO:0005524">
    <property type="term" value="F:ATP binding"/>
    <property type="evidence" value="ECO:0007669"/>
    <property type="project" value="InterPro"/>
</dbReference>
<dbReference type="InterPro" id="IPR038718">
    <property type="entry name" value="SNF2-like_sf"/>
</dbReference>
<dbReference type="SMART" id="SM00487">
    <property type="entry name" value="DEXDc"/>
    <property type="match status" value="1"/>
</dbReference>
<dbReference type="Gene3D" id="3.40.50.10810">
    <property type="entry name" value="Tandem AAA-ATPase domain"/>
    <property type="match status" value="1"/>
</dbReference>
<protein>
    <submittedName>
        <fullName evidence="5">Helicase SNF2</fullName>
    </submittedName>
</protein>
<dbReference type="SUPFAM" id="SSF52540">
    <property type="entry name" value="P-loop containing nucleoside triphosphate hydrolases"/>
    <property type="match status" value="2"/>
</dbReference>
<sequence length="591" mass="66534">MSQQSYGSVTLRGRHWDIRCEPQVRSRLKRVFPRVPQGAADCISLVASPENSRELQWFLQRYPMDTDQDTLQQLEERSAVHVHMEQSLAQLMEGRLDIPPFELAKPAREYQRYAGAQLNIRGGLLLADDLGLGKTITGMLPMTVPGNLPAVVVYPASLPNHWAEKLAEFLPNLRVHEIRKSQPYPLVKQKGQRTKDLWDTLPDVILVSYHKLRGWAETLGEIAQYLVFEECQQLRNPDSAIYDACVYLAERTKLRMGLTATPIYNYGSEFYHVVNVLLPDALGGYDEFLREWCIGSPGDKPKLKDSEQFGAYLRREGIMLRRTRREVGRELPLLSKIPYEIESDAKVLEKLTSDAVALARTILTANEAYRGEKMKAAGEFDQMVRQATGVAKAPHVAEFVRLLLEKGERVLLFGWHREVYRIWQEALADFNPVMYTGTESKNQKAASKNALMAGESPLMIVSLRAGAGFDGAQHGCSTVVFGEIDWSPGVHEQCIGRVHRDGQDEPVQAFFLISNQGSDPIVSDVLGVKREQIEGVRNPGDNLIERRDVGENQLRMLAKQFLQDRGEKVPEAAQPTPIRAKTPVPVQGELV</sequence>
<dbReference type="InterPro" id="IPR049730">
    <property type="entry name" value="SNF2/RAD54-like_C"/>
</dbReference>
<dbReference type="EMBL" id="LDSN01000036">
    <property type="protein sequence ID" value="KTT16934.1"/>
    <property type="molecule type" value="Genomic_DNA"/>
</dbReference>
<gene>
    <name evidence="5" type="ORF">NS96R_14435</name>
</gene>
<evidence type="ECO:0000259" key="4">
    <source>
        <dbReference type="PROSITE" id="PS51192"/>
    </source>
</evidence>
<dbReference type="InterPro" id="IPR014001">
    <property type="entry name" value="Helicase_ATP-bd"/>
</dbReference>
<dbReference type="PROSITE" id="PS51192">
    <property type="entry name" value="HELICASE_ATP_BIND_1"/>
    <property type="match status" value="1"/>
</dbReference>
<keyword evidence="2 5" id="KW-0067">ATP-binding</keyword>
<feature type="domain" description="Helicase ATP-binding" evidence="4">
    <location>
        <begin position="115"/>
        <end position="280"/>
    </location>
</feature>
<evidence type="ECO:0000313" key="6">
    <source>
        <dbReference type="Proteomes" id="UP000071644"/>
    </source>
</evidence>
<organism evidence="5 6">
    <name type="scientific">Pseudomonas parafulva</name>
    <dbReference type="NCBI Taxonomy" id="157782"/>
    <lineage>
        <taxon>Bacteria</taxon>
        <taxon>Pseudomonadati</taxon>
        <taxon>Pseudomonadota</taxon>
        <taxon>Gammaproteobacteria</taxon>
        <taxon>Pseudomonadales</taxon>
        <taxon>Pseudomonadaceae</taxon>
        <taxon>Pseudomonas</taxon>
    </lineage>
</organism>
<keyword evidence="2 5" id="KW-0347">Helicase</keyword>
<keyword evidence="1" id="KW-0378">Hydrolase</keyword>
<dbReference type="Gene3D" id="3.40.50.300">
    <property type="entry name" value="P-loop containing nucleotide triphosphate hydrolases"/>
    <property type="match status" value="1"/>
</dbReference>
<evidence type="ECO:0000256" key="3">
    <source>
        <dbReference type="SAM" id="MobiDB-lite"/>
    </source>
</evidence>
<name>A0AAJ0PEN1_9PSED</name>
<dbReference type="Pfam" id="PF00176">
    <property type="entry name" value="SNF2-rel_dom"/>
    <property type="match status" value="1"/>
</dbReference>
<feature type="region of interest" description="Disordered" evidence="3">
    <location>
        <begin position="565"/>
        <end position="591"/>
    </location>
</feature>
<dbReference type="GO" id="GO:0004386">
    <property type="term" value="F:helicase activity"/>
    <property type="evidence" value="ECO:0007669"/>
    <property type="project" value="UniProtKB-KW"/>
</dbReference>
<dbReference type="PANTHER" id="PTHR45766">
    <property type="entry name" value="DNA ANNEALING HELICASE AND ENDONUCLEASE ZRANB3 FAMILY MEMBER"/>
    <property type="match status" value="1"/>
</dbReference>
<evidence type="ECO:0000313" key="5">
    <source>
        <dbReference type="EMBL" id="KTT16934.1"/>
    </source>
</evidence>
<evidence type="ECO:0000256" key="2">
    <source>
        <dbReference type="ARBA" id="ARBA00022806"/>
    </source>
</evidence>
<dbReference type="InterPro" id="IPR027417">
    <property type="entry name" value="P-loop_NTPase"/>
</dbReference>
<dbReference type="PANTHER" id="PTHR45766:SF6">
    <property type="entry name" value="SWI_SNF-RELATED MATRIX-ASSOCIATED ACTIN-DEPENDENT REGULATOR OF CHROMATIN SUBFAMILY A-LIKE PROTEIN 1"/>
    <property type="match status" value="1"/>
</dbReference>
<dbReference type="CDD" id="cd18793">
    <property type="entry name" value="SF2_C_SNF"/>
    <property type="match status" value="1"/>
</dbReference>
<evidence type="ECO:0000256" key="1">
    <source>
        <dbReference type="ARBA" id="ARBA00022801"/>
    </source>
</evidence>
<comment type="caution">
    <text evidence="5">The sequence shown here is derived from an EMBL/GenBank/DDBJ whole genome shotgun (WGS) entry which is preliminary data.</text>
</comment>
<proteinExistence type="predicted"/>
<dbReference type="GO" id="GO:0016787">
    <property type="term" value="F:hydrolase activity"/>
    <property type="evidence" value="ECO:0007669"/>
    <property type="project" value="UniProtKB-KW"/>
</dbReference>
<dbReference type="GO" id="GO:0006281">
    <property type="term" value="P:DNA repair"/>
    <property type="evidence" value="ECO:0007669"/>
    <property type="project" value="TreeGrafter"/>
</dbReference>
<dbReference type="Proteomes" id="UP000071644">
    <property type="component" value="Unassembled WGS sequence"/>
</dbReference>
<dbReference type="InterPro" id="IPR001650">
    <property type="entry name" value="Helicase_C-like"/>
</dbReference>